<keyword evidence="12" id="KW-0479">Metal-binding</keyword>
<evidence type="ECO:0000256" key="12">
    <source>
        <dbReference type="PIRSR" id="PIRSR606689-2"/>
    </source>
</evidence>
<dbReference type="AlphaFoldDB" id="A0A1X7VDR1"/>
<dbReference type="GO" id="GO:0005525">
    <property type="term" value="F:GTP binding"/>
    <property type="evidence" value="ECO:0007669"/>
    <property type="project" value="UniProtKB-KW"/>
</dbReference>
<reference evidence="14" key="2">
    <citation type="submission" date="2017-05" db="UniProtKB">
        <authorList>
            <consortium name="EnsemblMetazoa"/>
        </authorList>
    </citation>
    <scope>IDENTIFICATION</scope>
</reference>
<sequence length="190" mass="21470">MPNLFDFLRKLRGIKSREIRLLLLGLDNAGKTTLMKDIASEKDASTETTPTLGFNVKSVKTQGFKLNLWDIGGQRKIRTYWRNYFDNTDVLIFVVDSTDKRRFEEAKLVLTELLDDDKLSGVPVLVYANKQDLVHAATASDVANSLDLVSIENRSWRIQGCSALTGKGVEDGMSWVCREVKEKDKQLAKK</sequence>
<dbReference type="OMA" id="EGMEWVC"/>
<dbReference type="SMART" id="SM00177">
    <property type="entry name" value="ARF"/>
    <property type="match status" value="1"/>
</dbReference>
<keyword evidence="9" id="KW-0449">Lipoprotein</keyword>
<evidence type="ECO:0000256" key="13">
    <source>
        <dbReference type="RuleBase" id="RU003925"/>
    </source>
</evidence>
<gene>
    <name evidence="14" type="primary">100635808</name>
</gene>
<evidence type="ECO:0000313" key="14">
    <source>
        <dbReference type="EnsemblMetazoa" id="Aqu2.1.38181_001"/>
    </source>
</evidence>
<dbReference type="SMART" id="SM00175">
    <property type="entry name" value="RAB"/>
    <property type="match status" value="1"/>
</dbReference>
<dbReference type="PROSITE" id="PS51417">
    <property type="entry name" value="ARF"/>
    <property type="match status" value="1"/>
</dbReference>
<feature type="binding site" evidence="11">
    <location>
        <begin position="25"/>
        <end position="32"/>
    </location>
    <ligand>
        <name>GTP</name>
        <dbReference type="ChEBI" id="CHEBI:37565"/>
    </ligand>
</feature>
<keyword evidence="15" id="KW-1185">Reference proteome</keyword>
<dbReference type="OrthoDB" id="2011769at2759"/>
<evidence type="ECO:0000256" key="10">
    <source>
        <dbReference type="ARBA" id="ARBA00040616"/>
    </source>
</evidence>
<dbReference type="FunFam" id="3.40.50.300:FF:000281">
    <property type="entry name" value="ADP-ribosylation factor-like protein 3"/>
    <property type="match status" value="1"/>
</dbReference>
<dbReference type="Pfam" id="PF00025">
    <property type="entry name" value="Arf"/>
    <property type="match status" value="1"/>
</dbReference>
<evidence type="ECO:0000256" key="7">
    <source>
        <dbReference type="ARBA" id="ARBA00023034"/>
    </source>
</evidence>
<accession>A0A1X7VDR1</accession>
<dbReference type="PANTHER" id="PTHR45697">
    <property type="entry name" value="ADP-RIBOSYLATION FACTOR-LIKE PROTEIN 2-RELATED"/>
    <property type="match status" value="1"/>
</dbReference>
<dbReference type="eggNOG" id="KOG0074">
    <property type="taxonomic scope" value="Eukaryota"/>
</dbReference>
<keyword evidence="7" id="KW-0333">Golgi apparatus</keyword>
<evidence type="ECO:0000256" key="6">
    <source>
        <dbReference type="ARBA" id="ARBA00022927"/>
    </source>
</evidence>
<dbReference type="GO" id="GO:0003924">
    <property type="term" value="F:GTPase activity"/>
    <property type="evidence" value="ECO:0007669"/>
    <property type="project" value="InterPro"/>
</dbReference>
<dbReference type="EnsemblMetazoa" id="Aqu2.1.38181_001">
    <property type="protein sequence ID" value="Aqu2.1.38181_001"/>
    <property type="gene ID" value="Aqu2.1.38181"/>
</dbReference>
<dbReference type="InterPro" id="IPR027417">
    <property type="entry name" value="P-loop_NTPase"/>
</dbReference>
<dbReference type="SMART" id="SM00178">
    <property type="entry name" value="SAR"/>
    <property type="match status" value="1"/>
</dbReference>
<dbReference type="InParanoid" id="A0A1X7VDR1"/>
<evidence type="ECO:0000256" key="5">
    <source>
        <dbReference type="ARBA" id="ARBA00022741"/>
    </source>
</evidence>
<proteinExistence type="inferred from homology"/>
<dbReference type="SUPFAM" id="SSF52540">
    <property type="entry name" value="P-loop containing nucleoside triphosphate hydrolases"/>
    <property type="match status" value="1"/>
</dbReference>
<dbReference type="Proteomes" id="UP000007879">
    <property type="component" value="Unassembled WGS sequence"/>
</dbReference>
<feature type="binding site" evidence="11">
    <location>
        <position position="73"/>
    </location>
    <ligand>
        <name>GTP</name>
        <dbReference type="ChEBI" id="CHEBI:37565"/>
    </ligand>
</feature>
<dbReference type="PRINTS" id="PR00328">
    <property type="entry name" value="SAR1GTPBP"/>
</dbReference>
<organism evidence="14">
    <name type="scientific">Amphimedon queenslandica</name>
    <name type="common">Sponge</name>
    <dbReference type="NCBI Taxonomy" id="400682"/>
    <lineage>
        <taxon>Eukaryota</taxon>
        <taxon>Metazoa</taxon>
        <taxon>Porifera</taxon>
        <taxon>Demospongiae</taxon>
        <taxon>Heteroscleromorpha</taxon>
        <taxon>Haplosclerida</taxon>
        <taxon>Niphatidae</taxon>
        <taxon>Amphimedon</taxon>
    </lineage>
</organism>
<evidence type="ECO:0000256" key="11">
    <source>
        <dbReference type="PIRSR" id="PIRSR606689-1"/>
    </source>
</evidence>
<feature type="binding site" evidence="11">
    <location>
        <begin position="129"/>
        <end position="132"/>
    </location>
    <ligand>
        <name>GTP</name>
        <dbReference type="ChEBI" id="CHEBI:37565"/>
    </ligand>
</feature>
<evidence type="ECO:0000256" key="4">
    <source>
        <dbReference type="ARBA" id="ARBA00022707"/>
    </source>
</evidence>
<dbReference type="STRING" id="400682.A0A1X7VDR1"/>
<comment type="subcellular location">
    <subcellularLocation>
        <location evidence="1">Golgi apparatus</location>
    </subcellularLocation>
</comment>
<evidence type="ECO:0000256" key="3">
    <source>
        <dbReference type="ARBA" id="ARBA00022448"/>
    </source>
</evidence>
<protein>
    <recommendedName>
        <fullName evidence="10">ADP-ribosylation factor-like protein 3</fullName>
    </recommendedName>
</protein>
<keyword evidence="6" id="KW-0653">Protein transport</keyword>
<dbReference type="EnsemblMetazoa" id="XM_003384638.3">
    <property type="protein sequence ID" value="XP_003384686.1"/>
    <property type="gene ID" value="LOC100635808"/>
</dbReference>
<evidence type="ECO:0000256" key="9">
    <source>
        <dbReference type="ARBA" id="ARBA00023288"/>
    </source>
</evidence>
<evidence type="ECO:0000256" key="8">
    <source>
        <dbReference type="ARBA" id="ARBA00023134"/>
    </source>
</evidence>
<dbReference type="NCBIfam" id="TIGR00231">
    <property type="entry name" value="small_GTP"/>
    <property type="match status" value="1"/>
</dbReference>
<dbReference type="InterPro" id="IPR044612">
    <property type="entry name" value="ARL2/3"/>
</dbReference>
<evidence type="ECO:0000256" key="2">
    <source>
        <dbReference type="ARBA" id="ARBA00010290"/>
    </source>
</evidence>
<dbReference type="KEGG" id="aqu:100635808"/>
<keyword evidence="12" id="KW-0460">Magnesium</keyword>
<reference evidence="15" key="1">
    <citation type="journal article" date="2010" name="Nature">
        <title>The Amphimedon queenslandica genome and the evolution of animal complexity.</title>
        <authorList>
            <person name="Srivastava M."/>
            <person name="Simakov O."/>
            <person name="Chapman J."/>
            <person name="Fahey B."/>
            <person name="Gauthier M.E."/>
            <person name="Mitros T."/>
            <person name="Richards G.S."/>
            <person name="Conaco C."/>
            <person name="Dacre M."/>
            <person name="Hellsten U."/>
            <person name="Larroux C."/>
            <person name="Putnam N.H."/>
            <person name="Stanke M."/>
            <person name="Adamska M."/>
            <person name="Darling A."/>
            <person name="Degnan S.M."/>
            <person name="Oakley T.H."/>
            <person name="Plachetzki D.C."/>
            <person name="Zhai Y."/>
            <person name="Adamski M."/>
            <person name="Calcino A."/>
            <person name="Cummins S.F."/>
            <person name="Goodstein D.M."/>
            <person name="Harris C."/>
            <person name="Jackson D.J."/>
            <person name="Leys S.P."/>
            <person name="Shu S."/>
            <person name="Woodcroft B.J."/>
            <person name="Vervoort M."/>
            <person name="Kosik K.S."/>
            <person name="Manning G."/>
            <person name="Degnan B.M."/>
            <person name="Rokhsar D.S."/>
        </authorList>
    </citation>
    <scope>NUCLEOTIDE SEQUENCE [LARGE SCALE GENOMIC DNA]</scope>
</reference>
<dbReference type="InterPro" id="IPR006689">
    <property type="entry name" value="Small_GTPase_ARF/SAR"/>
</dbReference>
<evidence type="ECO:0000256" key="1">
    <source>
        <dbReference type="ARBA" id="ARBA00004555"/>
    </source>
</evidence>
<feature type="binding site" evidence="12">
    <location>
        <position position="32"/>
    </location>
    <ligand>
        <name>Mg(2+)</name>
        <dbReference type="ChEBI" id="CHEBI:18420"/>
    </ligand>
</feature>
<feature type="binding site" evidence="12">
    <location>
        <position position="51"/>
    </location>
    <ligand>
        <name>Mg(2+)</name>
        <dbReference type="ChEBI" id="CHEBI:18420"/>
    </ligand>
</feature>
<dbReference type="GO" id="GO:0005794">
    <property type="term" value="C:Golgi apparatus"/>
    <property type="evidence" value="ECO:0007669"/>
    <property type="project" value="UniProtKB-SubCell"/>
</dbReference>
<dbReference type="InterPro" id="IPR005225">
    <property type="entry name" value="Small_GTP-bd"/>
</dbReference>
<keyword evidence="5 11" id="KW-0547">Nucleotide-binding</keyword>
<dbReference type="PROSITE" id="PS51419">
    <property type="entry name" value="RAB"/>
    <property type="match status" value="1"/>
</dbReference>
<keyword evidence="3" id="KW-0813">Transport</keyword>
<dbReference type="GO" id="GO:0046872">
    <property type="term" value="F:metal ion binding"/>
    <property type="evidence" value="ECO:0007669"/>
    <property type="project" value="UniProtKB-KW"/>
</dbReference>
<dbReference type="GO" id="GO:0015031">
    <property type="term" value="P:protein transport"/>
    <property type="evidence" value="ECO:0007669"/>
    <property type="project" value="UniProtKB-KW"/>
</dbReference>
<keyword evidence="4" id="KW-0519">Myristate</keyword>
<keyword evidence="8 11" id="KW-0342">GTP-binding</keyword>
<name>A0A1X7VDR1_AMPQE</name>
<dbReference type="Gene3D" id="3.40.50.300">
    <property type="entry name" value="P-loop containing nucleotide triphosphate hydrolases"/>
    <property type="match status" value="1"/>
</dbReference>
<comment type="similarity">
    <text evidence="2 13">Belongs to the small GTPase superfamily. Arf family.</text>
</comment>
<evidence type="ECO:0000313" key="15">
    <source>
        <dbReference type="Proteomes" id="UP000007879"/>
    </source>
</evidence>